<name>A0A1X7SRF9_AMPQE</name>
<dbReference type="InParanoid" id="A0A1X7SRF9"/>
<reference evidence="1" key="1">
    <citation type="submission" date="2017-05" db="UniProtKB">
        <authorList>
            <consortium name="EnsemblMetazoa"/>
        </authorList>
    </citation>
    <scope>IDENTIFICATION</scope>
</reference>
<dbReference type="AlphaFoldDB" id="A0A1X7SRF9"/>
<dbReference type="InterPro" id="IPR027417">
    <property type="entry name" value="P-loop_NTPase"/>
</dbReference>
<organism evidence="1">
    <name type="scientific">Amphimedon queenslandica</name>
    <name type="common">Sponge</name>
    <dbReference type="NCBI Taxonomy" id="400682"/>
    <lineage>
        <taxon>Eukaryota</taxon>
        <taxon>Metazoa</taxon>
        <taxon>Porifera</taxon>
        <taxon>Demospongiae</taxon>
        <taxon>Heteroscleromorpha</taxon>
        <taxon>Haplosclerida</taxon>
        <taxon>Niphatidae</taxon>
        <taxon>Amphimedon</taxon>
    </lineage>
</organism>
<dbReference type="Gene3D" id="3.40.50.300">
    <property type="entry name" value="P-loop containing nucleotide triphosphate hydrolases"/>
    <property type="match status" value="1"/>
</dbReference>
<accession>A0A1X7SRF9</accession>
<evidence type="ECO:0000313" key="1">
    <source>
        <dbReference type="EnsemblMetazoa" id="Aqu2.1.04614_001"/>
    </source>
</evidence>
<dbReference type="EnsemblMetazoa" id="Aqu2.1.04614_001">
    <property type="protein sequence ID" value="Aqu2.1.04614_001"/>
    <property type="gene ID" value="Aqu2.1.04614"/>
</dbReference>
<proteinExistence type="predicted"/>
<dbReference type="SUPFAM" id="SSF52540">
    <property type="entry name" value="P-loop containing nucleoside triphosphate hydrolases"/>
    <property type="match status" value="1"/>
</dbReference>
<protein>
    <submittedName>
        <fullName evidence="1">Uncharacterized protein</fullName>
    </submittedName>
</protein>
<sequence>MVCAQFGEDADQCCIPVLLAGTNSHLIGKNDEVYVRSKDVIEDMKQQYPHVLGPIECSSQTGRNVDKLFQVIAEEIVRRKSEPGDSNERLHDISDIQNPESCCICF</sequence>